<sequence>MERILIMNKLRKGDKVEVLIDTFWGVTIPKGTIGKVVQHDKESEENSYVEVDFNYQETEARLSDEEGTLRNHDKYGLSYWDIVDGTMIHKEDLRLVK</sequence>
<evidence type="ECO:0000313" key="1">
    <source>
        <dbReference type="EMBL" id="AWX71945.1"/>
    </source>
</evidence>
<dbReference type="EMBL" id="CP030150">
    <property type="protein sequence ID" value="AWX71945.1"/>
    <property type="molecule type" value="Genomic_DNA"/>
</dbReference>
<name>A0ABC8D803_BACVE</name>
<dbReference type="Proteomes" id="UP000250069">
    <property type="component" value="Chromosome"/>
</dbReference>
<gene>
    <name evidence="1" type="ORF">BVDSYZ_07890</name>
</gene>
<dbReference type="AlphaFoldDB" id="A0ABC8D803"/>
<organism evidence="1 2">
    <name type="scientific">Bacillus velezensis</name>
    <dbReference type="NCBI Taxonomy" id="492670"/>
    <lineage>
        <taxon>Bacteria</taxon>
        <taxon>Bacillati</taxon>
        <taxon>Bacillota</taxon>
        <taxon>Bacilli</taxon>
        <taxon>Bacillales</taxon>
        <taxon>Bacillaceae</taxon>
        <taxon>Bacillus</taxon>
        <taxon>Bacillus amyloliquefaciens group</taxon>
    </lineage>
</organism>
<dbReference type="RefSeq" id="WP_072589060.1">
    <property type="nucleotide sequence ID" value="NZ_CP026610.1"/>
</dbReference>
<evidence type="ECO:0008006" key="3">
    <source>
        <dbReference type="Google" id="ProtNLM"/>
    </source>
</evidence>
<evidence type="ECO:0000313" key="2">
    <source>
        <dbReference type="Proteomes" id="UP000250069"/>
    </source>
</evidence>
<proteinExistence type="predicted"/>
<accession>A0ABC8D803</accession>
<reference evidence="1 2" key="1">
    <citation type="submission" date="2018-06" db="EMBL/GenBank/DDBJ databases">
        <title>Complete Genome Sequence of Bacillus velezensis DSYZ, a Plant Growth-Promoting Rhizobacterium with Antifungal Activity.</title>
        <authorList>
            <person name="Du B."/>
            <person name="Ding Y."/>
            <person name="Liu K."/>
            <person name="Yao L."/>
            <person name="Wang C."/>
            <person name="Li H."/>
            <person name="Liu H."/>
        </authorList>
    </citation>
    <scope>NUCLEOTIDE SEQUENCE [LARGE SCALE GENOMIC DNA]</scope>
    <source>
        <strain evidence="1 2">DSYZ</strain>
    </source>
</reference>
<protein>
    <recommendedName>
        <fullName evidence="3">DUF2187 domain-containing protein</fullName>
    </recommendedName>
</protein>